<comment type="caution">
    <text evidence="2">The sequence shown here is derived from an EMBL/GenBank/DDBJ whole genome shotgun (WGS) entry which is preliminary data.</text>
</comment>
<dbReference type="Gene3D" id="2.60.40.1080">
    <property type="match status" value="1"/>
</dbReference>
<feature type="transmembrane region" description="Helical" evidence="1">
    <location>
        <begin position="406"/>
        <end position="427"/>
    </location>
</feature>
<dbReference type="EMBL" id="JACMSE010000011">
    <property type="protein sequence ID" value="MBC2890305.1"/>
    <property type="molecule type" value="Genomic_DNA"/>
</dbReference>
<dbReference type="AlphaFoldDB" id="A0A842JKR3"/>
<keyword evidence="3" id="KW-1185">Reference proteome</keyword>
<evidence type="ECO:0000256" key="1">
    <source>
        <dbReference type="SAM" id="Phobius"/>
    </source>
</evidence>
<keyword evidence="1" id="KW-1133">Transmembrane helix</keyword>
<dbReference type="Proteomes" id="UP000587396">
    <property type="component" value="Unassembled WGS sequence"/>
</dbReference>
<gene>
    <name evidence="2" type="ORF">H7313_13280</name>
</gene>
<sequence length="453" mass="45984">MVSKTAVRRARPDARASALGIGLAIMLALAMLPAQAFAYYNRGSVSVALGTTAIEVQAGATASATVSITPSSDDQTEGCGMPKCPQGCAEFCADENGQCRCSGPDYKTYYPTAVASSSNASVAVATYSGGALTVYGKSEGEAVITVRASLRQFTDAEAALKVTVSGTAAGAQTGSTAFVDVPETAMADQEDKAAFVEKTVMGRPVHNVRIGDGCDAASRLAEMAGVDGDVTFWEGDTYYHPNYSLTFNGTTYVASAVQPFDVSLAVSTEAAGVLNQPLSGVQNFVAVDFACKGALPAPATVYALAGTALSDDDAVALFSYDSAAKAFVKEDAPAAMVGGYATFTVQEGKTYVVSSRDLTTEAKAIVMGGSTSAQQGGSCCDPTPAAAATTDGASCCDTPSTAMAPMVPLAIGVIVVAAAAAIVVIIMTQRKGKGAAEAPVPPIRAGSDRNEKE</sequence>
<accession>A0A842JKR3</accession>
<keyword evidence="1" id="KW-0812">Transmembrane</keyword>
<organism evidence="2 3">
    <name type="scientific">Gordonibacter massiliensis</name>
    <name type="common">ex Traore et al. 2017</name>
    <dbReference type="NCBI Taxonomy" id="1841863"/>
    <lineage>
        <taxon>Bacteria</taxon>
        <taxon>Bacillati</taxon>
        <taxon>Actinomycetota</taxon>
        <taxon>Coriobacteriia</taxon>
        <taxon>Eggerthellales</taxon>
        <taxon>Eggerthellaceae</taxon>
        <taxon>Gordonibacter</taxon>
    </lineage>
</organism>
<proteinExistence type="predicted"/>
<evidence type="ECO:0000313" key="2">
    <source>
        <dbReference type="EMBL" id="MBC2890305.1"/>
    </source>
</evidence>
<protein>
    <submittedName>
        <fullName evidence="2">Uncharacterized protein</fullName>
    </submittedName>
</protein>
<evidence type="ECO:0000313" key="3">
    <source>
        <dbReference type="Proteomes" id="UP000587396"/>
    </source>
</evidence>
<dbReference type="RefSeq" id="WP_185906032.1">
    <property type="nucleotide sequence ID" value="NZ_JACMSE010000011.1"/>
</dbReference>
<keyword evidence="1" id="KW-0472">Membrane</keyword>
<name>A0A842JKR3_9ACTN</name>
<reference evidence="2 3" key="1">
    <citation type="submission" date="2020-08" db="EMBL/GenBank/DDBJ databases">
        <authorList>
            <person name="Liu C."/>
            <person name="Sun Q."/>
        </authorList>
    </citation>
    <scope>NUCLEOTIDE SEQUENCE [LARGE SCALE GENOMIC DNA]</scope>
    <source>
        <strain evidence="2 3">N22</strain>
    </source>
</reference>